<sequence>MSRRGGGGGARDHQARYNIGALEQRAYGLEQGVAGLSSQISGLSQQIAASGKTNWTVIIGFGGIALSFMIAIGGMAYWPIRETQSDMKATIAKLTDLQAGLGERFVSIRELDARSSRTRQDIDRLNTDLTALDVTSRRSMEQGDANLQRQIDDQKKAFGETYSLRDAMQQFRRELDELRKRAPP</sequence>
<name>A0ABU3SGH9_9HYPH</name>
<accession>A0ABU3SGH9</accession>
<dbReference type="Proteomes" id="UP001254257">
    <property type="component" value="Unassembled WGS sequence"/>
</dbReference>
<evidence type="ECO:0000313" key="3">
    <source>
        <dbReference type="Proteomes" id="UP001254257"/>
    </source>
</evidence>
<comment type="caution">
    <text evidence="2">The sequence shown here is derived from an EMBL/GenBank/DDBJ whole genome shotgun (WGS) entry which is preliminary data.</text>
</comment>
<keyword evidence="1" id="KW-0472">Membrane</keyword>
<gene>
    <name evidence="2" type="ORF">RKE40_28815</name>
</gene>
<keyword evidence="3" id="KW-1185">Reference proteome</keyword>
<evidence type="ECO:0000256" key="1">
    <source>
        <dbReference type="SAM" id="Phobius"/>
    </source>
</evidence>
<proteinExistence type="predicted"/>
<protein>
    <submittedName>
        <fullName evidence="2">Uncharacterized protein</fullName>
    </submittedName>
</protein>
<reference evidence="2 3" key="1">
    <citation type="submission" date="2023-09" db="EMBL/GenBank/DDBJ databases">
        <title>Whole genome shotgun sequencing (WGS) of Bosea sp. ZW T0_25, isolated from stored onions (Allium cepa).</title>
        <authorList>
            <person name="Stoll D.A."/>
            <person name="Huch M."/>
        </authorList>
    </citation>
    <scope>NUCLEOTIDE SEQUENCE [LARGE SCALE GENOMIC DNA]</scope>
    <source>
        <strain evidence="2 3">ZW T0_25</strain>
    </source>
</reference>
<dbReference type="RefSeq" id="WP_316021597.1">
    <property type="nucleotide sequence ID" value="NZ_JAWDID010000094.1"/>
</dbReference>
<evidence type="ECO:0000313" key="2">
    <source>
        <dbReference type="EMBL" id="MDU0343903.1"/>
    </source>
</evidence>
<keyword evidence="1" id="KW-1133">Transmembrane helix</keyword>
<feature type="transmembrane region" description="Helical" evidence="1">
    <location>
        <begin position="55"/>
        <end position="78"/>
    </location>
</feature>
<organism evidence="2 3">
    <name type="scientific">Bosea rubneri</name>
    <dbReference type="NCBI Taxonomy" id="3075434"/>
    <lineage>
        <taxon>Bacteria</taxon>
        <taxon>Pseudomonadati</taxon>
        <taxon>Pseudomonadota</taxon>
        <taxon>Alphaproteobacteria</taxon>
        <taxon>Hyphomicrobiales</taxon>
        <taxon>Boseaceae</taxon>
        <taxon>Bosea</taxon>
    </lineage>
</organism>
<keyword evidence="1" id="KW-0812">Transmembrane</keyword>
<dbReference type="EMBL" id="JAWDID010000094">
    <property type="protein sequence ID" value="MDU0343903.1"/>
    <property type="molecule type" value="Genomic_DNA"/>
</dbReference>